<feature type="region of interest" description="Disordered" evidence="2">
    <location>
        <begin position="1"/>
        <end position="26"/>
    </location>
</feature>
<keyword evidence="1" id="KW-0479">Metal-binding</keyword>
<evidence type="ECO:0000313" key="5">
    <source>
        <dbReference type="Proteomes" id="UP001454036"/>
    </source>
</evidence>
<name>A0AAV3R2N4_LITER</name>
<dbReference type="PROSITE" id="PS50103">
    <property type="entry name" value="ZF_C3H1"/>
    <property type="match status" value="1"/>
</dbReference>
<dbReference type="Proteomes" id="UP001454036">
    <property type="component" value="Unassembled WGS sequence"/>
</dbReference>
<dbReference type="GO" id="GO:0008270">
    <property type="term" value="F:zinc ion binding"/>
    <property type="evidence" value="ECO:0007669"/>
    <property type="project" value="UniProtKB-KW"/>
</dbReference>
<feature type="zinc finger region" description="C3H1-type" evidence="1">
    <location>
        <begin position="96"/>
        <end position="117"/>
    </location>
</feature>
<accession>A0AAV3R2N4</accession>
<reference evidence="4 5" key="1">
    <citation type="submission" date="2024-01" db="EMBL/GenBank/DDBJ databases">
        <title>The complete chloroplast genome sequence of Lithospermum erythrorhizon: insights into the phylogenetic relationship among Boraginaceae species and the maternal lineages of purple gromwells.</title>
        <authorList>
            <person name="Okada T."/>
            <person name="Watanabe K."/>
        </authorList>
    </citation>
    <scope>NUCLEOTIDE SEQUENCE [LARGE SCALE GENOMIC DNA]</scope>
</reference>
<sequence length="117" mass="13570">MPTTAIPTGFNSWKPADDQSDSDHEDVETVMSRRRKAKGKLKINENRTRVGNKRISKNIIDVLLENVALNIDEENAKWKFVADQRIVICCRENIVRCDQEECRHYMHTGRCRSHANC</sequence>
<protein>
    <recommendedName>
        <fullName evidence="3">C3H1-type domain-containing protein</fullName>
    </recommendedName>
</protein>
<comment type="caution">
    <text evidence="4">The sequence shown here is derived from an EMBL/GenBank/DDBJ whole genome shotgun (WGS) entry which is preliminary data.</text>
</comment>
<gene>
    <name evidence="4" type="ORF">LIER_23716</name>
</gene>
<dbReference type="EMBL" id="BAABME010006738">
    <property type="protein sequence ID" value="GAA0169173.1"/>
    <property type="molecule type" value="Genomic_DNA"/>
</dbReference>
<feature type="compositionally biased region" description="Polar residues" evidence="2">
    <location>
        <begin position="1"/>
        <end position="11"/>
    </location>
</feature>
<evidence type="ECO:0000259" key="3">
    <source>
        <dbReference type="PROSITE" id="PS50103"/>
    </source>
</evidence>
<organism evidence="4 5">
    <name type="scientific">Lithospermum erythrorhizon</name>
    <name type="common">Purple gromwell</name>
    <name type="synonym">Lithospermum officinale var. erythrorhizon</name>
    <dbReference type="NCBI Taxonomy" id="34254"/>
    <lineage>
        <taxon>Eukaryota</taxon>
        <taxon>Viridiplantae</taxon>
        <taxon>Streptophyta</taxon>
        <taxon>Embryophyta</taxon>
        <taxon>Tracheophyta</taxon>
        <taxon>Spermatophyta</taxon>
        <taxon>Magnoliopsida</taxon>
        <taxon>eudicotyledons</taxon>
        <taxon>Gunneridae</taxon>
        <taxon>Pentapetalae</taxon>
        <taxon>asterids</taxon>
        <taxon>lamiids</taxon>
        <taxon>Boraginales</taxon>
        <taxon>Boraginaceae</taxon>
        <taxon>Boraginoideae</taxon>
        <taxon>Lithospermeae</taxon>
        <taxon>Lithospermum</taxon>
    </lineage>
</organism>
<evidence type="ECO:0000256" key="1">
    <source>
        <dbReference type="PROSITE-ProRule" id="PRU00723"/>
    </source>
</evidence>
<keyword evidence="5" id="KW-1185">Reference proteome</keyword>
<evidence type="ECO:0000313" key="4">
    <source>
        <dbReference type="EMBL" id="GAA0169173.1"/>
    </source>
</evidence>
<feature type="domain" description="C3H1-type" evidence="3">
    <location>
        <begin position="96"/>
        <end position="117"/>
    </location>
</feature>
<keyword evidence="1" id="KW-0863">Zinc-finger</keyword>
<keyword evidence="1" id="KW-0862">Zinc</keyword>
<evidence type="ECO:0000256" key="2">
    <source>
        <dbReference type="SAM" id="MobiDB-lite"/>
    </source>
</evidence>
<dbReference type="InterPro" id="IPR000571">
    <property type="entry name" value="Znf_CCCH"/>
</dbReference>
<dbReference type="AlphaFoldDB" id="A0AAV3R2N4"/>
<proteinExistence type="predicted"/>